<dbReference type="PANTHER" id="PTHR46401:SF2">
    <property type="entry name" value="GLYCOSYLTRANSFERASE WBBK-RELATED"/>
    <property type="match status" value="1"/>
</dbReference>
<dbReference type="GO" id="GO:0016757">
    <property type="term" value="F:glycosyltransferase activity"/>
    <property type="evidence" value="ECO:0007669"/>
    <property type="project" value="InterPro"/>
</dbReference>
<feature type="domain" description="Glycosyl transferase family 1" evidence="2">
    <location>
        <begin position="199"/>
        <end position="360"/>
    </location>
</feature>
<protein>
    <recommendedName>
        <fullName evidence="6">Glycosyl transferase family 1 domain-containing protein</fullName>
    </recommendedName>
</protein>
<dbReference type="Pfam" id="PF00534">
    <property type="entry name" value="Glycos_transf_1"/>
    <property type="match status" value="1"/>
</dbReference>
<dbReference type="Gene3D" id="3.40.50.2000">
    <property type="entry name" value="Glycogen Phosphorylase B"/>
    <property type="match status" value="2"/>
</dbReference>
<accession>A0A1F5S443</accession>
<dbReference type="Proteomes" id="UP000178323">
    <property type="component" value="Unassembled WGS sequence"/>
</dbReference>
<dbReference type="InterPro" id="IPR028098">
    <property type="entry name" value="Glyco_trans_4-like_N"/>
</dbReference>
<feature type="domain" description="Glycosyltransferase subfamily 4-like N-terminal" evidence="3">
    <location>
        <begin position="55"/>
        <end position="177"/>
    </location>
</feature>
<dbReference type="FunFam" id="3.40.50.2000:FF:000119">
    <property type="entry name" value="Glycosyl transferase group 1"/>
    <property type="match status" value="1"/>
</dbReference>
<dbReference type="PANTHER" id="PTHR46401">
    <property type="entry name" value="GLYCOSYLTRANSFERASE WBBK-RELATED"/>
    <property type="match status" value="1"/>
</dbReference>
<dbReference type="EMBL" id="MFFS01000061">
    <property type="protein sequence ID" value="OGF21470.1"/>
    <property type="molecule type" value="Genomic_DNA"/>
</dbReference>
<evidence type="ECO:0000259" key="3">
    <source>
        <dbReference type="Pfam" id="PF13439"/>
    </source>
</evidence>
<name>A0A1F5S443_9BACT</name>
<sequence>MTIGIDASRAAKKIKTGTEWYSFFLIEELKKITIGTEHKIILYSREPLAGKLGKSPQNWENKILKWPLKYLWTQIRLSWEMLINPPDALFIPAHSIPLIYAKNTIVTWHDIGFEKFKHLYTPQAYWYHKWAVRYSLKNARKVIVISEFTKNEILDVFGQFYNKLENKISVVYNGYDNNKYQADLDKNKICDILEKYKIKDPYIFFVGRLEEKKNIKGLVEAFGILKKEYPLLQNGGDKLKLVLAGKRGYGYEKTEKIIKEHNLQNETIELGWTDEDDAPYLLAGAELFCFLSFYEGFGIPALEAMACGVPVIASDILPLREVAGDAALFVNPNNKSEIAKAMGKALRDNGLREQMIKKGLERVKNFSWEKCASGSWDVVSSIKY</sequence>
<organism evidence="4 5">
    <name type="scientific">Candidatus Falkowbacteria bacterium RBG_13_39_14</name>
    <dbReference type="NCBI Taxonomy" id="1797985"/>
    <lineage>
        <taxon>Bacteria</taxon>
        <taxon>Candidatus Falkowiibacteriota</taxon>
    </lineage>
</organism>
<dbReference type="STRING" id="1797985.A2Y83_00275"/>
<evidence type="ECO:0000256" key="1">
    <source>
        <dbReference type="ARBA" id="ARBA00022679"/>
    </source>
</evidence>
<dbReference type="AlphaFoldDB" id="A0A1F5S443"/>
<keyword evidence="1" id="KW-0808">Transferase</keyword>
<comment type="caution">
    <text evidence="4">The sequence shown here is derived from an EMBL/GenBank/DDBJ whole genome shotgun (WGS) entry which is preliminary data.</text>
</comment>
<evidence type="ECO:0008006" key="6">
    <source>
        <dbReference type="Google" id="ProtNLM"/>
    </source>
</evidence>
<dbReference type="SUPFAM" id="SSF53756">
    <property type="entry name" value="UDP-Glycosyltransferase/glycogen phosphorylase"/>
    <property type="match status" value="1"/>
</dbReference>
<evidence type="ECO:0000259" key="2">
    <source>
        <dbReference type="Pfam" id="PF00534"/>
    </source>
</evidence>
<dbReference type="Pfam" id="PF13439">
    <property type="entry name" value="Glyco_transf_4"/>
    <property type="match status" value="1"/>
</dbReference>
<evidence type="ECO:0000313" key="5">
    <source>
        <dbReference type="Proteomes" id="UP000178323"/>
    </source>
</evidence>
<dbReference type="CDD" id="cd03809">
    <property type="entry name" value="GT4_MtfB-like"/>
    <property type="match status" value="1"/>
</dbReference>
<gene>
    <name evidence="4" type="ORF">A2Y83_00275</name>
</gene>
<dbReference type="InterPro" id="IPR001296">
    <property type="entry name" value="Glyco_trans_1"/>
</dbReference>
<proteinExistence type="predicted"/>
<evidence type="ECO:0000313" key="4">
    <source>
        <dbReference type="EMBL" id="OGF21470.1"/>
    </source>
</evidence>
<reference evidence="4 5" key="1">
    <citation type="journal article" date="2016" name="Nat. Commun.">
        <title>Thousands of microbial genomes shed light on interconnected biogeochemical processes in an aquifer system.</title>
        <authorList>
            <person name="Anantharaman K."/>
            <person name="Brown C.T."/>
            <person name="Hug L.A."/>
            <person name="Sharon I."/>
            <person name="Castelle C.J."/>
            <person name="Probst A.J."/>
            <person name="Thomas B.C."/>
            <person name="Singh A."/>
            <person name="Wilkins M.J."/>
            <person name="Karaoz U."/>
            <person name="Brodie E.L."/>
            <person name="Williams K.H."/>
            <person name="Hubbard S.S."/>
            <person name="Banfield J.F."/>
        </authorList>
    </citation>
    <scope>NUCLEOTIDE SEQUENCE [LARGE SCALE GENOMIC DNA]</scope>
</reference>